<feature type="compositionally biased region" description="Polar residues" evidence="2">
    <location>
        <begin position="92"/>
        <end position="104"/>
    </location>
</feature>
<dbReference type="InterPro" id="IPR033648">
    <property type="entry name" value="AAR2_C"/>
</dbReference>
<dbReference type="AlphaFoldDB" id="A0A167CC65"/>
<dbReference type="PANTHER" id="PTHR12689:SF4">
    <property type="entry name" value="PROTEIN AAR2 HOMOLOG"/>
    <property type="match status" value="1"/>
</dbReference>
<proteinExistence type="inferred from homology"/>
<dbReference type="InterPro" id="IPR007946">
    <property type="entry name" value="AAR2"/>
</dbReference>
<evidence type="ECO:0000256" key="2">
    <source>
        <dbReference type="SAM" id="MobiDB-lite"/>
    </source>
</evidence>
<dbReference type="Gene3D" id="1.25.40.550">
    <property type="entry name" value="Aar2, C-terminal domain-like"/>
    <property type="match status" value="1"/>
</dbReference>
<dbReference type="STRING" id="1081105.A0A167CC65"/>
<feature type="domain" description="AAR2 C-terminal" evidence="3">
    <location>
        <begin position="316"/>
        <end position="474"/>
    </location>
</feature>
<dbReference type="EMBL" id="AZHC01000017">
    <property type="protein sequence ID" value="OAA41025.1"/>
    <property type="molecule type" value="Genomic_DNA"/>
</dbReference>
<feature type="domain" description="AAR2 N-terminal" evidence="4">
    <location>
        <begin position="119"/>
        <end position="262"/>
    </location>
</feature>
<evidence type="ECO:0000259" key="4">
    <source>
        <dbReference type="Pfam" id="PF20981"/>
    </source>
</evidence>
<organism evidence="5 6">
    <name type="scientific">Metarhizium rileyi (strain RCEF 4871)</name>
    <name type="common">Nomuraea rileyi</name>
    <dbReference type="NCBI Taxonomy" id="1649241"/>
    <lineage>
        <taxon>Eukaryota</taxon>
        <taxon>Fungi</taxon>
        <taxon>Dikarya</taxon>
        <taxon>Ascomycota</taxon>
        <taxon>Pezizomycotina</taxon>
        <taxon>Sordariomycetes</taxon>
        <taxon>Hypocreomycetidae</taxon>
        <taxon>Hypocreales</taxon>
        <taxon>Clavicipitaceae</taxon>
        <taxon>Metarhizium</taxon>
    </lineage>
</organism>
<dbReference type="CDD" id="cd13777">
    <property type="entry name" value="Aar2_N"/>
    <property type="match status" value="1"/>
</dbReference>
<keyword evidence="6" id="KW-1185">Reference proteome</keyword>
<evidence type="ECO:0000313" key="5">
    <source>
        <dbReference type="EMBL" id="OAA41025.1"/>
    </source>
</evidence>
<feature type="compositionally biased region" description="Low complexity" evidence="2">
    <location>
        <begin position="1"/>
        <end position="32"/>
    </location>
</feature>
<evidence type="ECO:0000259" key="3">
    <source>
        <dbReference type="Pfam" id="PF05282"/>
    </source>
</evidence>
<sequence>MDAPLGASPSLSPSTSRGIQKSNSTRSAGARSTRSHESVHVLGVHPLGSLRVLRPESSPCPLERMNVDGDDEGPPPLEPPLGDAIDLGENQRPGTGQSFSSSPSKRYRNLQAHQMGGGDAAVILDLPKIYTIAYDSIAFSVRNFVGVKNIPAGPHFFWFSHPGGVAAARAGVWLLGSDSQDQVHVVQWDAYSEHLTEATRSEARNNAENMPNIYAQLVPYSDPSQVGQGRGLLSMYQIERNRRIWQQLTTHINAAELNRITGPQVGGWIVHTLDRAQGVSQFSAEVELARAVPNHNLQQRELHFVIERTTRLFSIESLGPQRTREAIDPFTYLVTKLEDAQNHLTFEDLVAEFQFSFVTGIHLGNDACVEQWWFMLLKLLVKSHLLIQERPLIAASMWRSASAQISYSSEWMESSILENSEVRCRELRIGLIVYKRRMEEFLQGNKNHVTPDHLAASAAFARFESVLTELGWNLSGDYLRRGIVMMEDGEEVELELTDLEAEDERGEWAPELVEFDDNGRERGLISWSD</sequence>
<dbReference type="CDD" id="cd13778">
    <property type="entry name" value="Aar2_C"/>
    <property type="match status" value="1"/>
</dbReference>
<dbReference type="OMA" id="GAHFFWV"/>
<dbReference type="OrthoDB" id="201752at2759"/>
<dbReference type="Gene3D" id="2.60.34.20">
    <property type="match status" value="1"/>
</dbReference>
<name>A0A167CC65_METRR</name>
<dbReference type="InterPro" id="IPR038516">
    <property type="entry name" value="AAR2_N_sf"/>
</dbReference>
<comment type="similarity">
    <text evidence="1">Belongs to the AAR2 family.</text>
</comment>
<dbReference type="GO" id="GO:0000244">
    <property type="term" value="P:spliceosomal tri-snRNP complex assembly"/>
    <property type="evidence" value="ECO:0007669"/>
    <property type="project" value="TreeGrafter"/>
</dbReference>
<reference evidence="5 6" key="1">
    <citation type="journal article" date="2016" name="Genome Biol. Evol.">
        <title>Divergent and convergent evolution of fungal pathogenicity.</title>
        <authorList>
            <person name="Shang Y."/>
            <person name="Xiao G."/>
            <person name="Zheng P."/>
            <person name="Cen K."/>
            <person name="Zhan S."/>
            <person name="Wang C."/>
        </authorList>
    </citation>
    <scope>NUCLEOTIDE SEQUENCE [LARGE SCALE GENOMIC DNA]</scope>
    <source>
        <strain evidence="5 6">RCEF 4871</strain>
    </source>
</reference>
<comment type="caution">
    <text evidence="5">The sequence shown here is derived from an EMBL/GenBank/DDBJ whole genome shotgun (WGS) entry which is preliminary data.</text>
</comment>
<dbReference type="InterPro" id="IPR033647">
    <property type="entry name" value="Aar2_N"/>
</dbReference>
<accession>A0A167CC65</accession>
<evidence type="ECO:0000313" key="6">
    <source>
        <dbReference type="Proteomes" id="UP000243498"/>
    </source>
</evidence>
<protein>
    <submittedName>
        <fullName evidence="5">AAR2 domain containing protein</fullName>
    </submittedName>
</protein>
<gene>
    <name evidence="5" type="ORF">NOR_05607</name>
</gene>
<dbReference type="PANTHER" id="PTHR12689">
    <property type="entry name" value="A1 CISTRON SPLICING FACTOR AAR2-RELATED"/>
    <property type="match status" value="1"/>
</dbReference>
<dbReference type="Pfam" id="PF05282">
    <property type="entry name" value="AAR2"/>
    <property type="match status" value="1"/>
</dbReference>
<evidence type="ECO:0000256" key="1">
    <source>
        <dbReference type="ARBA" id="ARBA00006281"/>
    </source>
</evidence>
<dbReference type="InterPro" id="IPR038514">
    <property type="entry name" value="AAR2_C_sf"/>
</dbReference>
<dbReference type="Proteomes" id="UP000243498">
    <property type="component" value="Unassembled WGS sequence"/>
</dbReference>
<dbReference type="Pfam" id="PF20981">
    <property type="entry name" value="AAR2_1st"/>
    <property type="match status" value="1"/>
</dbReference>
<feature type="region of interest" description="Disordered" evidence="2">
    <location>
        <begin position="1"/>
        <end position="105"/>
    </location>
</feature>